<sequence>MSRPAFSVLTDDETLFARFRGLASDWAVYRLGNGKAIDELPPHSLIVVDTATRDLAAIPEKIWRASCQQHRIVIASSQPEDEEGLAWLDLGATGYCHAYAAEATLRQVLEVVASGELWVGRSLMSRLLKGIGARRSTHARNWAAPLTEREREVARIAAEGDSNLEIAQALGITERTVKSHLTAVFEKLGVNDRLQLALKVHGIH</sequence>
<reference evidence="3 4" key="1">
    <citation type="submission" date="2024-07" db="EMBL/GenBank/DDBJ databases">
        <title>Uliginosibacterium flavum JJ3220;KACC:17644.</title>
        <authorList>
            <person name="Kim M.K."/>
        </authorList>
    </citation>
    <scope>NUCLEOTIDE SEQUENCE [LARGE SCALE GENOMIC DNA]</scope>
    <source>
        <strain evidence="3 4">KACC:17644</strain>
    </source>
</reference>
<dbReference type="Pfam" id="PF00196">
    <property type="entry name" value="GerE"/>
    <property type="match status" value="1"/>
</dbReference>
<gene>
    <name evidence="3" type="ORF">ABXR19_06100</name>
</gene>
<evidence type="ECO:0000313" key="4">
    <source>
        <dbReference type="Proteomes" id="UP001549691"/>
    </source>
</evidence>
<dbReference type="InterPro" id="IPR016032">
    <property type="entry name" value="Sig_transdc_resp-reg_C-effctor"/>
</dbReference>
<dbReference type="EMBL" id="JBEWZI010000005">
    <property type="protein sequence ID" value="MET7013752.1"/>
    <property type="molecule type" value="Genomic_DNA"/>
</dbReference>
<organism evidence="3 4">
    <name type="scientific">Uliginosibacterium flavum</name>
    <dbReference type="NCBI Taxonomy" id="1396831"/>
    <lineage>
        <taxon>Bacteria</taxon>
        <taxon>Pseudomonadati</taxon>
        <taxon>Pseudomonadota</taxon>
        <taxon>Betaproteobacteria</taxon>
        <taxon>Rhodocyclales</taxon>
        <taxon>Zoogloeaceae</taxon>
        <taxon>Uliginosibacterium</taxon>
    </lineage>
</organism>
<comment type="caution">
    <text evidence="3">The sequence shown here is derived from an EMBL/GenBank/DDBJ whole genome shotgun (WGS) entry which is preliminary data.</text>
</comment>
<evidence type="ECO:0000313" key="3">
    <source>
        <dbReference type="EMBL" id="MET7013752.1"/>
    </source>
</evidence>
<dbReference type="CDD" id="cd06170">
    <property type="entry name" value="LuxR_C_like"/>
    <property type="match status" value="1"/>
</dbReference>
<dbReference type="Gene3D" id="1.10.10.10">
    <property type="entry name" value="Winged helix-like DNA-binding domain superfamily/Winged helix DNA-binding domain"/>
    <property type="match status" value="1"/>
</dbReference>
<dbReference type="Gene3D" id="3.40.50.2300">
    <property type="match status" value="1"/>
</dbReference>
<dbReference type="RefSeq" id="WP_354600215.1">
    <property type="nucleotide sequence ID" value="NZ_JBEWZI010000005.1"/>
</dbReference>
<keyword evidence="4" id="KW-1185">Reference proteome</keyword>
<dbReference type="SUPFAM" id="SSF46894">
    <property type="entry name" value="C-terminal effector domain of the bipartite response regulators"/>
    <property type="match status" value="1"/>
</dbReference>
<evidence type="ECO:0000259" key="2">
    <source>
        <dbReference type="PROSITE" id="PS50043"/>
    </source>
</evidence>
<evidence type="ECO:0000256" key="1">
    <source>
        <dbReference type="ARBA" id="ARBA00023125"/>
    </source>
</evidence>
<dbReference type="PROSITE" id="PS50043">
    <property type="entry name" value="HTH_LUXR_2"/>
    <property type="match status" value="1"/>
</dbReference>
<dbReference type="InterPro" id="IPR039420">
    <property type="entry name" value="WalR-like"/>
</dbReference>
<proteinExistence type="predicted"/>
<dbReference type="Proteomes" id="UP001549691">
    <property type="component" value="Unassembled WGS sequence"/>
</dbReference>
<keyword evidence="1" id="KW-0238">DNA-binding</keyword>
<dbReference type="InterPro" id="IPR000792">
    <property type="entry name" value="Tscrpt_reg_LuxR_C"/>
</dbReference>
<dbReference type="PANTHER" id="PTHR43214">
    <property type="entry name" value="TWO-COMPONENT RESPONSE REGULATOR"/>
    <property type="match status" value="1"/>
</dbReference>
<dbReference type="InterPro" id="IPR036388">
    <property type="entry name" value="WH-like_DNA-bd_sf"/>
</dbReference>
<feature type="domain" description="HTH luxR-type" evidence="2">
    <location>
        <begin position="139"/>
        <end position="204"/>
    </location>
</feature>
<accession>A0ABV2TL46</accession>
<dbReference type="PROSITE" id="PS00622">
    <property type="entry name" value="HTH_LUXR_1"/>
    <property type="match status" value="1"/>
</dbReference>
<protein>
    <submittedName>
        <fullName evidence="3">Response regulator transcription factor</fullName>
    </submittedName>
</protein>
<dbReference type="SMART" id="SM00421">
    <property type="entry name" value="HTH_LUXR"/>
    <property type="match status" value="1"/>
</dbReference>
<name>A0ABV2TL46_9RHOO</name>
<dbReference type="PRINTS" id="PR00038">
    <property type="entry name" value="HTHLUXR"/>
</dbReference>